<comment type="similarity">
    <text evidence="5">Belongs to the SAT4 family.</text>
</comment>
<proteinExistence type="inferred from homology"/>
<comment type="subcellular location">
    <subcellularLocation>
        <location evidence="1">Membrane</location>
        <topology evidence="1">Multi-pass membrane protein</topology>
    </subcellularLocation>
</comment>
<evidence type="ECO:0000256" key="4">
    <source>
        <dbReference type="ARBA" id="ARBA00023136"/>
    </source>
</evidence>
<dbReference type="Proteomes" id="UP000800092">
    <property type="component" value="Unassembled WGS sequence"/>
</dbReference>
<keyword evidence="10" id="KW-1185">Reference proteome</keyword>
<dbReference type="InterPro" id="IPR052337">
    <property type="entry name" value="SAT4-like"/>
</dbReference>
<protein>
    <recommendedName>
        <fullName evidence="8">Rhodopsin domain-containing protein</fullName>
    </recommendedName>
</protein>
<dbReference type="Pfam" id="PF20684">
    <property type="entry name" value="Fung_rhodopsin"/>
    <property type="match status" value="1"/>
</dbReference>
<feature type="transmembrane region" description="Helical" evidence="7">
    <location>
        <begin position="41"/>
        <end position="64"/>
    </location>
</feature>
<reference evidence="9" key="1">
    <citation type="journal article" date="2020" name="Stud. Mycol.">
        <title>101 Dothideomycetes genomes: a test case for predicting lifestyles and emergence of pathogens.</title>
        <authorList>
            <person name="Haridas S."/>
            <person name="Albert R."/>
            <person name="Binder M."/>
            <person name="Bloem J."/>
            <person name="Labutti K."/>
            <person name="Salamov A."/>
            <person name="Andreopoulos B."/>
            <person name="Baker S."/>
            <person name="Barry K."/>
            <person name="Bills G."/>
            <person name="Bluhm B."/>
            <person name="Cannon C."/>
            <person name="Castanera R."/>
            <person name="Culley D."/>
            <person name="Daum C."/>
            <person name="Ezra D."/>
            <person name="Gonzalez J."/>
            <person name="Henrissat B."/>
            <person name="Kuo A."/>
            <person name="Liang C."/>
            <person name="Lipzen A."/>
            <person name="Lutzoni F."/>
            <person name="Magnuson J."/>
            <person name="Mondo S."/>
            <person name="Nolan M."/>
            <person name="Ohm R."/>
            <person name="Pangilinan J."/>
            <person name="Park H.-J."/>
            <person name="Ramirez L."/>
            <person name="Alfaro M."/>
            <person name="Sun H."/>
            <person name="Tritt A."/>
            <person name="Yoshinaga Y."/>
            <person name="Zwiers L.-H."/>
            <person name="Turgeon B."/>
            <person name="Goodwin S."/>
            <person name="Spatafora J."/>
            <person name="Crous P."/>
            <person name="Grigoriev I."/>
        </authorList>
    </citation>
    <scope>NUCLEOTIDE SEQUENCE</scope>
    <source>
        <strain evidence="9">Tuck. ex Michener</strain>
    </source>
</reference>
<organism evidence="9 10">
    <name type="scientific">Viridothelium virens</name>
    <name type="common">Speckled blister lichen</name>
    <name type="synonym">Trypethelium virens</name>
    <dbReference type="NCBI Taxonomy" id="1048519"/>
    <lineage>
        <taxon>Eukaryota</taxon>
        <taxon>Fungi</taxon>
        <taxon>Dikarya</taxon>
        <taxon>Ascomycota</taxon>
        <taxon>Pezizomycotina</taxon>
        <taxon>Dothideomycetes</taxon>
        <taxon>Dothideomycetes incertae sedis</taxon>
        <taxon>Trypetheliales</taxon>
        <taxon>Trypetheliaceae</taxon>
        <taxon>Viridothelium</taxon>
    </lineage>
</organism>
<feature type="region of interest" description="Disordered" evidence="6">
    <location>
        <begin position="309"/>
        <end position="361"/>
    </location>
</feature>
<evidence type="ECO:0000256" key="2">
    <source>
        <dbReference type="ARBA" id="ARBA00022692"/>
    </source>
</evidence>
<name>A0A6A6GXL5_VIRVR</name>
<dbReference type="PANTHER" id="PTHR33048:SF96">
    <property type="entry name" value="INTEGRAL MEMBRANE PROTEIN"/>
    <property type="match status" value="1"/>
</dbReference>
<keyword evidence="3 7" id="KW-1133">Transmembrane helix</keyword>
<feature type="transmembrane region" description="Helical" evidence="7">
    <location>
        <begin position="203"/>
        <end position="223"/>
    </location>
</feature>
<evidence type="ECO:0000313" key="9">
    <source>
        <dbReference type="EMBL" id="KAF2230359.1"/>
    </source>
</evidence>
<evidence type="ECO:0000259" key="8">
    <source>
        <dbReference type="Pfam" id="PF20684"/>
    </source>
</evidence>
<dbReference type="AlphaFoldDB" id="A0A6A6GXL5"/>
<keyword evidence="2 7" id="KW-0812">Transmembrane</keyword>
<feature type="transmembrane region" description="Helical" evidence="7">
    <location>
        <begin position="84"/>
        <end position="103"/>
    </location>
</feature>
<evidence type="ECO:0000256" key="7">
    <source>
        <dbReference type="SAM" id="Phobius"/>
    </source>
</evidence>
<keyword evidence="4 7" id="KW-0472">Membrane</keyword>
<dbReference type="GO" id="GO:0016020">
    <property type="term" value="C:membrane"/>
    <property type="evidence" value="ECO:0007669"/>
    <property type="project" value="UniProtKB-SubCell"/>
</dbReference>
<dbReference type="InterPro" id="IPR049326">
    <property type="entry name" value="Rhodopsin_dom_fungi"/>
</dbReference>
<dbReference type="EMBL" id="ML991842">
    <property type="protein sequence ID" value="KAF2230359.1"/>
    <property type="molecule type" value="Genomic_DNA"/>
</dbReference>
<dbReference type="OrthoDB" id="3923077at2759"/>
<evidence type="ECO:0000256" key="5">
    <source>
        <dbReference type="ARBA" id="ARBA00038359"/>
    </source>
</evidence>
<feature type="transmembrane region" description="Helical" evidence="7">
    <location>
        <begin position="235"/>
        <end position="262"/>
    </location>
</feature>
<evidence type="ECO:0000256" key="1">
    <source>
        <dbReference type="ARBA" id="ARBA00004141"/>
    </source>
</evidence>
<dbReference type="PANTHER" id="PTHR33048">
    <property type="entry name" value="PTH11-LIKE INTEGRAL MEMBRANE PROTEIN (AFU_ORTHOLOGUE AFUA_5G11245)"/>
    <property type="match status" value="1"/>
</dbReference>
<evidence type="ECO:0000256" key="3">
    <source>
        <dbReference type="ARBA" id="ARBA00022989"/>
    </source>
</evidence>
<feature type="domain" description="Rhodopsin" evidence="8">
    <location>
        <begin position="25"/>
        <end position="268"/>
    </location>
</feature>
<evidence type="ECO:0000313" key="10">
    <source>
        <dbReference type="Proteomes" id="UP000800092"/>
    </source>
</evidence>
<feature type="transmembrane region" description="Helical" evidence="7">
    <location>
        <begin position="6"/>
        <end position="29"/>
    </location>
</feature>
<evidence type="ECO:0000256" key="6">
    <source>
        <dbReference type="SAM" id="MobiDB-lite"/>
    </source>
</evidence>
<sequence length="385" mass="42659">MESKAHSILAVNILFFIITWITVSLRVYVRAVMLKSFGTDDILMIVTLVLFTAYLVCQLGGLANGTGHHMVDLEPHKAMIALKFWWFCELFYISCSCFLKIAIGQFLLRIAVVKVHIWIIRLVMVSTAIFGTFYIFLAIFQCRPPSEWWANLRPNTGPHCFSADAMVKATYTAGALNTIADWTLGILPIFIVRNLSMNRKIKAIVAGILSFAAIGSTATIVRIPFTEGLRQSDDFLWSTAGIALWSTVEPGIGITAGCLATLRPLFNRIMIRAGLTSNSRDSSMMLGGRGSAPRMQGYIRRRSGDLGQLRPDLEIRPQGTVTTITGQPREPPKRSGLGKSWRDRSESSDDSPVEGQQNIISKSVEVTYEEMELMENGGLCAVKKV</sequence>
<gene>
    <name evidence="9" type="ORF">EV356DRAFT_453911</name>
</gene>
<accession>A0A6A6GXL5</accession>
<feature type="transmembrane region" description="Helical" evidence="7">
    <location>
        <begin position="115"/>
        <end position="140"/>
    </location>
</feature>